<dbReference type="CDD" id="cd09273">
    <property type="entry name" value="RNase_HI_RT_Bel"/>
    <property type="match status" value="1"/>
</dbReference>
<evidence type="ECO:0000259" key="7">
    <source>
        <dbReference type="PROSITE" id="PS50879"/>
    </source>
</evidence>
<feature type="domain" description="RNase H type-1" evidence="7">
    <location>
        <begin position="17"/>
        <end position="163"/>
    </location>
</feature>
<keyword evidence="5" id="KW-0378">Hydrolase</keyword>
<dbReference type="PANTHER" id="PTHR41694:SF5">
    <property type="entry name" value="RIBONUCLEASE H"/>
    <property type="match status" value="1"/>
</dbReference>
<evidence type="ECO:0000256" key="2">
    <source>
        <dbReference type="ARBA" id="ARBA00022695"/>
    </source>
</evidence>
<protein>
    <recommendedName>
        <fullName evidence="7">RNase H type-1 domain-containing protein</fullName>
    </recommendedName>
</protein>
<sequence length="215" mass="24077">MEAVYSSRTDLKEEPLRDVEDSWYTDGSSFVKQGQRKAGYAVTTTKKVIEAKSLPPETSAQKAEIITLTRALELAKGKRINMWTDSKYAFGVIHAHGAIWKERGLLSAQGKHIKHVAEILKLLEAVKIPEEVAIVLCKRHQRGNTDQEIGNKLADLEARKAAEMAEVISALIPDSKLQIPDSDLNLERYSKEDKILIDDTEGSKEDDGWFYIPEG</sequence>
<evidence type="ECO:0000256" key="5">
    <source>
        <dbReference type="ARBA" id="ARBA00022801"/>
    </source>
</evidence>
<dbReference type="SUPFAM" id="SSF53098">
    <property type="entry name" value="Ribonuclease H-like"/>
    <property type="match status" value="1"/>
</dbReference>
<evidence type="ECO:0000313" key="9">
    <source>
        <dbReference type="Proteomes" id="UP000233556"/>
    </source>
</evidence>
<keyword evidence="2" id="KW-0548">Nucleotidyltransferase</keyword>
<organism evidence="8 9">
    <name type="scientific">Limosa lapponica baueri</name>
    <dbReference type="NCBI Taxonomy" id="1758121"/>
    <lineage>
        <taxon>Eukaryota</taxon>
        <taxon>Metazoa</taxon>
        <taxon>Chordata</taxon>
        <taxon>Craniata</taxon>
        <taxon>Vertebrata</taxon>
        <taxon>Euteleostomi</taxon>
        <taxon>Archelosauria</taxon>
        <taxon>Archosauria</taxon>
        <taxon>Dinosauria</taxon>
        <taxon>Saurischia</taxon>
        <taxon>Theropoda</taxon>
        <taxon>Coelurosauria</taxon>
        <taxon>Aves</taxon>
        <taxon>Neognathae</taxon>
        <taxon>Neoaves</taxon>
        <taxon>Charadriiformes</taxon>
        <taxon>Scolopacidae</taxon>
        <taxon>Limosa</taxon>
    </lineage>
</organism>
<evidence type="ECO:0000256" key="4">
    <source>
        <dbReference type="ARBA" id="ARBA00022759"/>
    </source>
</evidence>
<dbReference type="PROSITE" id="PS50879">
    <property type="entry name" value="RNASE_H_1"/>
    <property type="match status" value="1"/>
</dbReference>
<dbReference type="GO" id="GO:0003676">
    <property type="term" value="F:nucleic acid binding"/>
    <property type="evidence" value="ECO:0007669"/>
    <property type="project" value="InterPro"/>
</dbReference>
<reference evidence="9" key="2">
    <citation type="submission" date="2017-12" db="EMBL/GenBank/DDBJ databases">
        <title>Genome sequence of the Bar-tailed Godwit (Limosa lapponica baueri).</title>
        <authorList>
            <person name="Lima N.C.B."/>
            <person name="Parody-Merino A.M."/>
            <person name="Battley P.F."/>
            <person name="Fidler A.E."/>
            <person name="Prosdocimi F."/>
        </authorList>
    </citation>
    <scope>NUCLEOTIDE SEQUENCE [LARGE SCALE GENOMIC DNA]</scope>
</reference>
<accession>A0A2I0TM12</accession>
<dbReference type="OrthoDB" id="9950135at2759"/>
<dbReference type="InterPro" id="IPR036397">
    <property type="entry name" value="RNaseH_sf"/>
</dbReference>
<gene>
    <name evidence="8" type="ORF">llap_14847</name>
</gene>
<evidence type="ECO:0000256" key="3">
    <source>
        <dbReference type="ARBA" id="ARBA00022722"/>
    </source>
</evidence>
<evidence type="ECO:0000313" key="8">
    <source>
        <dbReference type="EMBL" id="PKU34844.1"/>
    </source>
</evidence>
<reference evidence="9" key="1">
    <citation type="submission" date="2017-11" db="EMBL/GenBank/DDBJ databases">
        <authorList>
            <person name="Lima N.C."/>
            <person name="Parody-Merino A.M."/>
            <person name="Battley P.F."/>
            <person name="Fidler A.E."/>
            <person name="Prosdocimi F."/>
        </authorList>
    </citation>
    <scope>NUCLEOTIDE SEQUENCE [LARGE SCALE GENOMIC DNA]</scope>
</reference>
<dbReference type="Proteomes" id="UP000233556">
    <property type="component" value="Unassembled WGS sequence"/>
</dbReference>
<dbReference type="Gene3D" id="3.30.420.10">
    <property type="entry name" value="Ribonuclease H-like superfamily/Ribonuclease H"/>
    <property type="match status" value="1"/>
</dbReference>
<dbReference type="GO" id="GO:0003964">
    <property type="term" value="F:RNA-directed DNA polymerase activity"/>
    <property type="evidence" value="ECO:0007669"/>
    <property type="project" value="UniProtKB-KW"/>
</dbReference>
<evidence type="ECO:0000256" key="1">
    <source>
        <dbReference type="ARBA" id="ARBA00022679"/>
    </source>
</evidence>
<keyword evidence="9" id="KW-1185">Reference proteome</keyword>
<evidence type="ECO:0000256" key="6">
    <source>
        <dbReference type="ARBA" id="ARBA00022918"/>
    </source>
</evidence>
<dbReference type="GO" id="GO:0004523">
    <property type="term" value="F:RNA-DNA hybrid ribonuclease activity"/>
    <property type="evidence" value="ECO:0007669"/>
    <property type="project" value="InterPro"/>
</dbReference>
<dbReference type="InterPro" id="IPR012337">
    <property type="entry name" value="RNaseH-like_sf"/>
</dbReference>
<dbReference type="EMBL" id="KZ508755">
    <property type="protein sequence ID" value="PKU34844.1"/>
    <property type="molecule type" value="Genomic_DNA"/>
</dbReference>
<keyword evidence="1" id="KW-0808">Transferase</keyword>
<dbReference type="PANTHER" id="PTHR41694">
    <property type="entry name" value="ENDOGENOUS RETROVIRUS GROUP K MEMBER POL PROTEIN"/>
    <property type="match status" value="1"/>
</dbReference>
<keyword evidence="6" id="KW-0695">RNA-directed DNA polymerase</keyword>
<name>A0A2I0TM12_LIMLA</name>
<proteinExistence type="predicted"/>
<keyword evidence="4" id="KW-0255">Endonuclease</keyword>
<keyword evidence="3" id="KW-0540">Nuclease</keyword>
<dbReference type="Pfam" id="PF00075">
    <property type="entry name" value="RNase_H"/>
    <property type="match status" value="1"/>
</dbReference>
<dbReference type="InterPro" id="IPR002156">
    <property type="entry name" value="RNaseH_domain"/>
</dbReference>
<dbReference type="AlphaFoldDB" id="A0A2I0TM12"/>